<reference evidence="2" key="1">
    <citation type="submission" date="2021-01" db="EMBL/GenBank/DDBJ databases">
        <authorList>
            <person name="Corre E."/>
            <person name="Pelletier E."/>
            <person name="Niang G."/>
            <person name="Scheremetjew M."/>
            <person name="Finn R."/>
            <person name="Kale V."/>
            <person name="Holt S."/>
            <person name="Cochrane G."/>
            <person name="Meng A."/>
            <person name="Brown T."/>
            <person name="Cohen L."/>
        </authorList>
    </citation>
    <scope>NUCLEOTIDE SEQUENCE</scope>
    <source>
        <strain evidence="2">CCMP281</strain>
    </source>
</reference>
<name>A0A7S3BS30_9EUKA</name>
<feature type="compositionally biased region" description="Polar residues" evidence="1">
    <location>
        <begin position="201"/>
        <end position="213"/>
    </location>
</feature>
<organism evidence="2">
    <name type="scientific">Haptolina ericina</name>
    <dbReference type="NCBI Taxonomy" id="156174"/>
    <lineage>
        <taxon>Eukaryota</taxon>
        <taxon>Haptista</taxon>
        <taxon>Haptophyta</taxon>
        <taxon>Prymnesiophyceae</taxon>
        <taxon>Prymnesiales</taxon>
        <taxon>Prymnesiaceae</taxon>
        <taxon>Haptolina</taxon>
    </lineage>
</organism>
<dbReference type="AlphaFoldDB" id="A0A7S3BS30"/>
<evidence type="ECO:0000313" key="2">
    <source>
        <dbReference type="EMBL" id="CAE0141182.1"/>
    </source>
</evidence>
<gene>
    <name evidence="2" type="ORF">HERI1096_LOCUS33677</name>
</gene>
<protein>
    <submittedName>
        <fullName evidence="2">Uncharacterized protein</fullName>
    </submittedName>
</protein>
<accession>A0A7S3BS30</accession>
<dbReference type="EMBL" id="HBHX01060900">
    <property type="protein sequence ID" value="CAE0141182.1"/>
    <property type="molecule type" value="Transcribed_RNA"/>
</dbReference>
<feature type="compositionally biased region" description="Basic and acidic residues" evidence="1">
    <location>
        <begin position="185"/>
        <end position="197"/>
    </location>
</feature>
<sequence length="213" mass="22580">MTGKSKPELGIYLVDEPKASRDSVTADLILSGGIIATAAFESPWPLAQGGYYDVEKSTREGDAAYLQVVGLGKGESLKALPPKWFGEKLFSVDGRYGAYGAPTDIKVKASGTEGEPVFDVSFTALTPGGSEVPRRGIVRAIQAPGSPDVLLLTCTTTPTRWKKEGADAVSRSAVGTFRVVATRPTDLKPEPQADYRYGKTSGPSTMSSRNDGF</sequence>
<proteinExistence type="predicted"/>
<evidence type="ECO:0000256" key="1">
    <source>
        <dbReference type="SAM" id="MobiDB-lite"/>
    </source>
</evidence>
<feature type="region of interest" description="Disordered" evidence="1">
    <location>
        <begin position="181"/>
        <end position="213"/>
    </location>
</feature>